<gene>
    <name evidence="2" type="primary">dctP_1</name>
    <name evidence="2" type="ORF">OPKNFCMD_1034</name>
</gene>
<evidence type="ECO:0000313" key="3">
    <source>
        <dbReference type="Proteomes" id="UP001055167"/>
    </source>
</evidence>
<sequence>MPPGALWTSLFRAFEAGPTTINMNEAYSSLQTKIVDGTELPLTTLYYTKLYEVQKYVTLSRHMWDGWWSLSNRRLWEGLPDDVRAVVARNLDRSALDHRADVARIEAELARKLSGKGLEIIEIDQRPFRAKLEAAGFYREWKGRFGPELWGVLEKYTGPIG</sequence>
<comment type="caution">
    <text evidence="2">The sequence shown here is derived from an EMBL/GenBank/DDBJ whole genome shotgun (WGS) entry which is preliminary data.</text>
</comment>
<reference evidence="2" key="2">
    <citation type="submission" date="2021-08" db="EMBL/GenBank/DDBJ databases">
        <authorList>
            <person name="Tani A."/>
            <person name="Ola A."/>
            <person name="Ogura Y."/>
            <person name="Katsura K."/>
            <person name="Hayashi T."/>
        </authorList>
    </citation>
    <scope>NUCLEOTIDE SEQUENCE</scope>
    <source>
        <strain evidence="2">KCTC 52305</strain>
    </source>
</reference>
<dbReference type="EMBL" id="BPQH01000003">
    <property type="protein sequence ID" value="GJD48316.1"/>
    <property type="molecule type" value="Genomic_DNA"/>
</dbReference>
<keyword evidence="3" id="KW-1185">Reference proteome</keyword>
<dbReference type="InterPro" id="IPR038404">
    <property type="entry name" value="TRAP_DctP_sf"/>
</dbReference>
<proteinExistence type="predicted"/>
<reference evidence="2" key="1">
    <citation type="journal article" date="2021" name="Front. Microbiol.">
        <title>Comprehensive Comparative Genomics and Phenotyping of Methylobacterium Species.</title>
        <authorList>
            <person name="Alessa O."/>
            <person name="Ogura Y."/>
            <person name="Fujitani Y."/>
            <person name="Takami H."/>
            <person name="Hayashi T."/>
            <person name="Sahin N."/>
            <person name="Tani A."/>
        </authorList>
    </citation>
    <scope>NUCLEOTIDE SEQUENCE</scope>
    <source>
        <strain evidence="2">KCTC 52305</strain>
    </source>
</reference>
<dbReference type="PANTHER" id="PTHR33376:SF4">
    <property type="entry name" value="SIALIC ACID-BINDING PERIPLASMIC PROTEIN SIAP"/>
    <property type="match status" value="1"/>
</dbReference>
<name>A0ABQ4QSK9_9HYPH</name>
<dbReference type="Proteomes" id="UP001055167">
    <property type="component" value="Unassembled WGS sequence"/>
</dbReference>
<accession>A0ABQ4QSK9</accession>
<dbReference type="Pfam" id="PF03480">
    <property type="entry name" value="DctP"/>
    <property type="match status" value="1"/>
</dbReference>
<organism evidence="2 3">
    <name type="scientific">Methylobacterium crusticola</name>
    <dbReference type="NCBI Taxonomy" id="1697972"/>
    <lineage>
        <taxon>Bacteria</taxon>
        <taxon>Pseudomonadati</taxon>
        <taxon>Pseudomonadota</taxon>
        <taxon>Alphaproteobacteria</taxon>
        <taxon>Hyphomicrobiales</taxon>
        <taxon>Methylobacteriaceae</taxon>
        <taxon>Methylobacterium</taxon>
    </lineage>
</organism>
<dbReference type="Gene3D" id="3.40.190.170">
    <property type="entry name" value="Bacterial extracellular solute-binding protein, family 7"/>
    <property type="match status" value="1"/>
</dbReference>
<evidence type="ECO:0000313" key="2">
    <source>
        <dbReference type="EMBL" id="GJD48316.1"/>
    </source>
</evidence>
<keyword evidence="1" id="KW-0732">Signal</keyword>
<dbReference type="PANTHER" id="PTHR33376">
    <property type="match status" value="1"/>
</dbReference>
<dbReference type="InterPro" id="IPR018389">
    <property type="entry name" value="DctP_fam"/>
</dbReference>
<protein>
    <submittedName>
        <fullName evidence="2">C4-dicarboxylate-binding periplasmic protein DctP</fullName>
    </submittedName>
</protein>
<evidence type="ECO:0000256" key="1">
    <source>
        <dbReference type="ARBA" id="ARBA00022729"/>
    </source>
</evidence>
<dbReference type="NCBIfam" id="NF037995">
    <property type="entry name" value="TRAP_S1"/>
    <property type="match status" value="1"/>
</dbReference>